<keyword evidence="2" id="KW-1185">Reference proteome</keyword>
<accession>A0A8H7VEM4</accession>
<evidence type="ECO:0000313" key="2">
    <source>
        <dbReference type="Proteomes" id="UP000603453"/>
    </source>
</evidence>
<name>A0A8H7VEM4_9FUNG</name>
<dbReference type="Proteomes" id="UP000603453">
    <property type="component" value="Unassembled WGS sequence"/>
</dbReference>
<dbReference type="OrthoDB" id="2202643at2759"/>
<proteinExistence type="predicted"/>
<gene>
    <name evidence="1" type="ORF">INT47_008786</name>
</gene>
<dbReference type="EMBL" id="JAEPRD010000008">
    <property type="protein sequence ID" value="KAG2211689.1"/>
    <property type="molecule type" value="Genomic_DNA"/>
</dbReference>
<protein>
    <submittedName>
        <fullName evidence="1">Uncharacterized protein</fullName>
    </submittedName>
</protein>
<evidence type="ECO:0000313" key="1">
    <source>
        <dbReference type="EMBL" id="KAG2211689.1"/>
    </source>
</evidence>
<reference evidence="1" key="1">
    <citation type="submission" date="2020-12" db="EMBL/GenBank/DDBJ databases">
        <title>Metabolic potential, ecology and presence of endohyphal bacteria is reflected in genomic diversity of Mucoromycotina.</title>
        <authorList>
            <person name="Muszewska A."/>
            <person name="Okrasinska A."/>
            <person name="Steczkiewicz K."/>
            <person name="Drgas O."/>
            <person name="Orlowska M."/>
            <person name="Perlinska-Lenart U."/>
            <person name="Aleksandrzak-Piekarczyk T."/>
            <person name="Szatraj K."/>
            <person name="Zielenkiewicz U."/>
            <person name="Pilsyk S."/>
            <person name="Malc E."/>
            <person name="Mieczkowski P."/>
            <person name="Kruszewska J.S."/>
            <person name="Biernat P."/>
            <person name="Pawlowska J."/>
        </authorList>
    </citation>
    <scope>NUCLEOTIDE SEQUENCE</scope>
    <source>
        <strain evidence="1">WA0000017839</strain>
    </source>
</reference>
<dbReference type="AlphaFoldDB" id="A0A8H7VEM4"/>
<sequence length="268" mass="29925">MKEKQEYTSSHDIPVAVHQHQQQQQRWKWVRRGILSMVLMGLVVHSFGPLCQQETGDEILFIQQQPQQKSHIVLHTGFPPAGNVSGLAITPGKAAATAFSPNPASSSVKHMDREHMTTTGGESWWDRLFPNRHVHLVNVQLPVTTVTNTTVVEASLSVCGSKKQRFGLGRPQVPDMDACVETALVKSDREDEEDVFSVLEWTPEKTIVLQKSKLYWLVVQSPSVPFQWVNSELGINGYGTAVETEAGWEFKLEGEPIPSAMVVVEDHH</sequence>
<organism evidence="1 2">
    <name type="scientific">Mucor saturninus</name>
    <dbReference type="NCBI Taxonomy" id="64648"/>
    <lineage>
        <taxon>Eukaryota</taxon>
        <taxon>Fungi</taxon>
        <taxon>Fungi incertae sedis</taxon>
        <taxon>Mucoromycota</taxon>
        <taxon>Mucoromycotina</taxon>
        <taxon>Mucoromycetes</taxon>
        <taxon>Mucorales</taxon>
        <taxon>Mucorineae</taxon>
        <taxon>Mucoraceae</taxon>
        <taxon>Mucor</taxon>
    </lineage>
</organism>
<comment type="caution">
    <text evidence="1">The sequence shown here is derived from an EMBL/GenBank/DDBJ whole genome shotgun (WGS) entry which is preliminary data.</text>
</comment>